<gene>
    <name evidence="1" type="ORF">A4A49_51801</name>
</gene>
<dbReference type="Gramene" id="OIT39391">
    <property type="protein sequence ID" value="OIT39391"/>
    <property type="gene ID" value="A4A49_51801"/>
</dbReference>
<evidence type="ECO:0000313" key="2">
    <source>
        <dbReference type="Proteomes" id="UP000187609"/>
    </source>
</evidence>
<organism evidence="1 2">
    <name type="scientific">Nicotiana attenuata</name>
    <name type="common">Coyote tobacco</name>
    <dbReference type="NCBI Taxonomy" id="49451"/>
    <lineage>
        <taxon>Eukaryota</taxon>
        <taxon>Viridiplantae</taxon>
        <taxon>Streptophyta</taxon>
        <taxon>Embryophyta</taxon>
        <taxon>Tracheophyta</taxon>
        <taxon>Spermatophyta</taxon>
        <taxon>Magnoliopsida</taxon>
        <taxon>eudicotyledons</taxon>
        <taxon>Gunneridae</taxon>
        <taxon>Pentapetalae</taxon>
        <taxon>asterids</taxon>
        <taxon>lamiids</taxon>
        <taxon>Solanales</taxon>
        <taxon>Solanaceae</taxon>
        <taxon>Nicotianoideae</taxon>
        <taxon>Nicotianeae</taxon>
        <taxon>Nicotiana</taxon>
    </lineage>
</organism>
<proteinExistence type="predicted"/>
<dbReference type="AlphaFoldDB" id="A0A314LCB6"/>
<evidence type="ECO:0000313" key="1">
    <source>
        <dbReference type="EMBL" id="OIT39391.1"/>
    </source>
</evidence>
<protein>
    <submittedName>
        <fullName evidence="1">Uncharacterized protein</fullName>
    </submittedName>
</protein>
<name>A0A314LCB6_NICAT</name>
<sequence>MVMSLLSMVHRTSYLESMWACRLIQLMDFEYEKLRWRPRDCDMEEFQVRKDRPDVLDVGCEYGLVRACGAKLNNLMDRLIDFRVPKQLLTLLMRTFF</sequence>
<dbReference type="Proteomes" id="UP000187609">
    <property type="component" value="Unassembled WGS sequence"/>
</dbReference>
<keyword evidence="2" id="KW-1185">Reference proteome</keyword>
<accession>A0A314LCB6</accession>
<reference evidence="1" key="1">
    <citation type="submission" date="2016-11" db="EMBL/GenBank/DDBJ databases">
        <title>The genome of Nicotiana attenuata.</title>
        <authorList>
            <person name="Xu S."/>
            <person name="Brockmoeller T."/>
            <person name="Gaquerel E."/>
            <person name="Navarro A."/>
            <person name="Kuhl H."/>
            <person name="Gase K."/>
            <person name="Ling Z."/>
            <person name="Zhou W."/>
            <person name="Kreitzer C."/>
            <person name="Stanke M."/>
            <person name="Tang H."/>
            <person name="Lyons E."/>
            <person name="Pandey P."/>
            <person name="Pandey S.P."/>
            <person name="Timmermann B."/>
            <person name="Baldwin I.T."/>
        </authorList>
    </citation>
    <scope>NUCLEOTIDE SEQUENCE [LARGE SCALE GENOMIC DNA]</scope>
    <source>
        <strain evidence="1">UT</strain>
    </source>
</reference>
<dbReference type="STRING" id="49451.A0A314LCB6"/>
<dbReference type="EMBL" id="MJEQ01000113">
    <property type="protein sequence ID" value="OIT39391.1"/>
    <property type="molecule type" value="Genomic_DNA"/>
</dbReference>
<comment type="caution">
    <text evidence="1">The sequence shown here is derived from an EMBL/GenBank/DDBJ whole genome shotgun (WGS) entry which is preliminary data.</text>
</comment>